<proteinExistence type="predicted"/>
<dbReference type="AlphaFoldDB" id="A0A8C1RAY0"/>
<reference evidence="1" key="1">
    <citation type="submission" date="2025-08" db="UniProtKB">
        <authorList>
            <consortium name="Ensembl"/>
        </authorList>
    </citation>
    <scope>IDENTIFICATION</scope>
</reference>
<accession>A0A8C1RAY0</accession>
<keyword evidence="2" id="KW-1185">Reference proteome</keyword>
<reference evidence="1" key="2">
    <citation type="submission" date="2025-09" db="UniProtKB">
        <authorList>
            <consortium name="Ensembl"/>
        </authorList>
    </citation>
    <scope>IDENTIFICATION</scope>
</reference>
<evidence type="ECO:0000313" key="1">
    <source>
        <dbReference type="Ensembl" id="ENSCCRP00010100586.1"/>
    </source>
</evidence>
<evidence type="ECO:0000313" key="2">
    <source>
        <dbReference type="Proteomes" id="UP000694427"/>
    </source>
</evidence>
<dbReference type="Proteomes" id="UP000694427">
    <property type="component" value="Unplaced"/>
</dbReference>
<sequence>VMCKEYSICPLLDFFCLGVDSRTALKELHAFLASVKVTVHDSTIRKKQVTAHPESIKTHLNFAKTHLGDPQIFWENIFWANELKAE</sequence>
<dbReference type="Ensembl" id="ENSCCRT00010111628.1">
    <property type="protein sequence ID" value="ENSCCRP00010100586.1"/>
    <property type="gene ID" value="ENSCCRG00010044164.1"/>
</dbReference>
<protein>
    <submittedName>
        <fullName evidence="1">Uncharacterized protein</fullName>
    </submittedName>
</protein>
<name>A0A8C1RAY0_CYPCA</name>
<organism evidence="1 2">
    <name type="scientific">Cyprinus carpio</name>
    <name type="common">Common carp</name>
    <dbReference type="NCBI Taxonomy" id="7962"/>
    <lineage>
        <taxon>Eukaryota</taxon>
        <taxon>Metazoa</taxon>
        <taxon>Chordata</taxon>
        <taxon>Craniata</taxon>
        <taxon>Vertebrata</taxon>
        <taxon>Euteleostomi</taxon>
        <taxon>Actinopterygii</taxon>
        <taxon>Neopterygii</taxon>
        <taxon>Teleostei</taxon>
        <taxon>Ostariophysi</taxon>
        <taxon>Cypriniformes</taxon>
        <taxon>Cyprinidae</taxon>
        <taxon>Cyprininae</taxon>
        <taxon>Cyprinus</taxon>
    </lineage>
</organism>